<dbReference type="InterPro" id="IPR000182">
    <property type="entry name" value="GNAT_dom"/>
</dbReference>
<feature type="domain" description="N-acetyltransferase" evidence="3">
    <location>
        <begin position="186"/>
        <end position="330"/>
    </location>
</feature>
<organism evidence="4 5">
    <name type="scientific">Methanooceanicella nereidis</name>
    <dbReference type="NCBI Taxonomy" id="2052831"/>
    <lineage>
        <taxon>Archaea</taxon>
        <taxon>Methanobacteriati</taxon>
        <taxon>Methanobacteriota</taxon>
        <taxon>Stenosarchaea group</taxon>
        <taxon>Methanomicrobia</taxon>
        <taxon>Methanocellales</taxon>
        <taxon>Methanocellaceae</taxon>
        <taxon>Methanooceanicella</taxon>
    </lineage>
</organism>
<protein>
    <submittedName>
        <fullName evidence="4">N-acetyltransferase</fullName>
    </submittedName>
</protein>
<dbReference type="InterPro" id="IPR051556">
    <property type="entry name" value="N-term/lysine_N-AcTrnsfr"/>
</dbReference>
<dbReference type="Proteomes" id="UP001320159">
    <property type="component" value="Unassembled WGS sequence"/>
</dbReference>
<evidence type="ECO:0000259" key="3">
    <source>
        <dbReference type="PROSITE" id="PS51186"/>
    </source>
</evidence>
<proteinExistence type="predicted"/>
<dbReference type="InterPro" id="IPR016181">
    <property type="entry name" value="Acyl_CoA_acyltransferase"/>
</dbReference>
<dbReference type="AlphaFoldDB" id="A0AAP2RD95"/>
<gene>
    <name evidence="4" type="ORF">CUJ83_05960</name>
</gene>
<dbReference type="GO" id="GO:0016747">
    <property type="term" value="F:acyltransferase activity, transferring groups other than amino-acyl groups"/>
    <property type="evidence" value="ECO:0007669"/>
    <property type="project" value="InterPro"/>
</dbReference>
<evidence type="ECO:0000256" key="1">
    <source>
        <dbReference type="ARBA" id="ARBA00022679"/>
    </source>
</evidence>
<evidence type="ECO:0000313" key="5">
    <source>
        <dbReference type="Proteomes" id="UP001320159"/>
    </source>
</evidence>
<dbReference type="Gene3D" id="3.40.630.30">
    <property type="match status" value="1"/>
</dbReference>
<comment type="caution">
    <text evidence="4">The sequence shown here is derived from an EMBL/GenBank/DDBJ whole genome shotgun (WGS) entry which is preliminary data.</text>
</comment>
<dbReference type="Pfam" id="PF00583">
    <property type="entry name" value="Acetyltransf_1"/>
    <property type="match status" value="1"/>
</dbReference>
<keyword evidence="5" id="KW-1185">Reference proteome</keyword>
<dbReference type="SUPFAM" id="SSF55729">
    <property type="entry name" value="Acyl-CoA N-acyltransferases (Nat)"/>
    <property type="match status" value="1"/>
</dbReference>
<evidence type="ECO:0000256" key="2">
    <source>
        <dbReference type="ARBA" id="ARBA00023315"/>
    </source>
</evidence>
<evidence type="ECO:0000313" key="4">
    <source>
        <dbReference type="EMBL" id="MCD1294545.1"/>
    </source>
</evidence>
<dbReference type="EMBL" id="PGCK01000004">
    <property type="protein sequence ID" value="MCD1294545.1"/>
    <property type="molecule type" value="Genomic_DNA"/>
</dbReference>
<dbReference type="PROSITE" id="PS51186">
    <property type="entry name" value="GNAT"/>
    <property type="match status" value="1"/>
</dbReference>
<dbReference type="PANTHER" id="PTHR42919">
    <property type="entry name" value="N-ALPHA-ACETYLTRANSFERASE"/>
    <property type="match status" value="1"/>
</dbReference>
<name>A0AAP2RD95_9EURY</name>
<accession>A0AAP2RD95</accession>
<dbReference type="PANTHER" id="PTHR42919:SF8">
    <property type="entry name" value="N-ALPHA-ACETYLTRANSFERASE 50"/>
    <property type="match status" value="1"/>
</dbReference>
<dbReference type="CDD" id="cd04301">
    <property type="entry name" value="NAT_SF"/>
    <property type="match status" value="1"/>
</dbReference>
<keyword evidence="2" id="KW-0012">Acyltransferase</keyword>
<sequence length="331" mass="36733">MFKYKILVIMSAGTLSGDGYEIGMSISAGVMDVLEEAIRTLFVDTGNSERAYVSGLVKRMERGEISAFTLSHQGKTIGVIFYRMLEQEAELIFGYLLAEYRGAERYFLSNIVNGLQTFGIHIVRSSFTWPDSEGFIRAAADMGFVMIERKSMALNTRKIPLFSIGVYNDVKVCHWNSKYFDDVSRIMCDEAAPADKVVYPLFASYEGSKVLLQSIIENKHGTFMPELSMVAVSGNKTAGFLLSSVLVDGSVLILDIAVSRKYRKMGIGSLMLDHLINKCIATGIGQIVLAVTSVNTDAIQLYVRKGFKEMSTFKQYVLCDSAKVSGKNFEF</sequence>
<reference evidence="4 5" key="1">
    <citation type="submission" date="2017-11" db="EMBL/GenBank/DDBJ databases">
        <title>Isolation and Characterization of Family Methanocellaceae Species from Potential Methane Hydrate Area Offshore Southwestern Taiwan.</title>
        <authorList>
            <person name="Zhang W.-L."/>
            <person name="Chen W.-C."/>
            <person name="Lai M.-C."/>
            <person name="Chen S.-C."/>
        </authorList>
    </citation>
    <scope>NUCLEOTIDE SEQUENCE [LARGE SCALE GENOMIC DNA]</scope>
    <source>
        <strain evidence="4 5">CWC-04</strain>
    </source>
</reference>
<keyword evidence="1" id="KW-0808">Transferase</keyword>